<keyword evidence="1" id="KW-0472">Membrane</keyword>
<comment type="caution">
    <text evidence="2">The sequence shown here is derived from an EMBL/GenBank/DDBJ whole genome shotgun (WGS) entry which is preliminary data.</text>
</comment>
<feature type="transmembrane region" description="Helical" evidence="1">
    <location>
        <begin position="6"/>
        <end position="28"/>
    </location>
</feature>
<dbReference type="AlphaFoldDB" id="A0A553GV89"/>
<evidence type="ECO:0000313" key="2">
    <source>
        <dbReference type="EMBL" id="TRX73375.1"/>
    </source>
</evidence>
<dbReference type="EMBL" id="VJOY01000016">
    <property type="protein sequence ID" value="TRX73375.1"/>
    <property type="molecule type" value="Genomic_DNA"/>
</dbReference>
<keyword evidence="1" id="KW-1133">Transmembrane helix</keyword>
<reference evidence="2 3" key="1">
    <citation type="submission" date="2019-07" db="EMBL/GenBank/DDBJ databases">
        <title>Pseudomonas mangiferae sp. nov., isolated from bark of mango tree in Thailand.</title>
        <authorList>
            <person name="Srisuk N."/>
            <person name="Anurat P."/>
        </authorList>
    </citation>
    <scope>NUCLEOTIDE SEQUENCE [LARGE SCALE GENOMIC DNA]</scope>
    <source>
        <strain evidence="2 3">DMKU_BBB3-04</strain>
    </source>
</reference>
<accession>A0A553GV89</accession>
<dbReference type="RefSeq" id="WP_143489787.1">
    <property type="nucleotide sequence ID" value="NZ_VJOY01000016.1"/>
</dbReference>
<keyword evidence="1" id="KW-0812">Transmembrane</keyword>
<proteinExistence type="predicted"/>
<dbReference type="Proteomes" id="UP000315235">
    <property type="component" value="Unassembled WGS sequence"/>
</dbReference>
<keyword evidence="3" id="KW-1185">Reference proteome</keyword>
<protein>
    <submittedName>
        <fullName evidence="2">Uncharacterized protein</fullName>
    </submittedName>
</protein>
<sequence>MSGRLLFYAFLLIAAGVLVKMMVPTYVIRNDQGITIVRFSGPWRYDFHEGIMSALAAAQVRNCKYYRYQPNIFGENEFLIHCSSDKQHWVGYMVWPKTSKVLGPAKVD</sequence>
<organism evidence="2 3">
    <name type="scientific">Pseudomonas mangiferae</name>
    <dbReference type="NCBI Taxonomy" id="2593654"/>
    <lineage>
        <taxon>Bacteria</taxon>
        <taxon>Pseudomonadati</taxon>
        <taxon>Pseudomonadota</taxon>
        <taxon>Gammaproteobacteria</taxon>
        <taxon>Pseudomonadales</taxon>
        <taxon>Pseudomonadaceae</taxon>
        <taxon>Pseudomonas</taxon>
    </lineage>
</organism>
<evidence type="ECO:0000256" key="1">
    <source>
        <dbReference type="SAM" id="Phobius"/>
    </source>
</evidence>
<name>A0A553GV89_9PSED</name>
<evidence type="ECO:0000313" key="3">
    <source>
        <dbReference type="Proteomes" id="UP000315235"/>
    </source>
</evidence>
<gene>
    <name evidence="2" type="ORF">FM069_18155</name>
</gene>